<evidence type="ECO:0000313" key="8">
    <source>
        <dbReference type="Proteomes" id="UP000041625"/>
    </source>
</evidence>
<accession>A0AA86XRE9</accession>
<dbReference type="GO" id="GO:0005737">
    <property type="term" value="C:cytoplasm"/>
    <property type="evidence" value="ECO:0007669"/>
    <property type="project" value="UniProtKB-SubCell"/>
</dbReference>
<dbReference type="RefSeq" id="WP_048617992.1">
    <property type="nucleotide sequence ID" value="NZ_CCKH01000096.1"/>
</dbReference>
<comment type="caution">
    <text evidence="7">The sequence shown here is derived from an EMBL/GenBank/DDBJ whole genome shotgun (WGS) entry which is preliminary data.</text>
</comment>
<keyword evidence="4" id="KW-0963">Cytoplasm</keyword>
<evidence type="ECO:0000313" key="7">
    <source>
        <dbReference type="EMBL" id="CDU00169.1"/>
    </source>
</evidence>
<reference evidence="7 8" key="1">
    <citation type="submission" date="2014-06" db="EMBL/GenBank/DDBJ databases">
        <authorList>
            <person name="Le Roux F."/>
        </authorList>
    </citation>
    <scope>NUCLEOTIDE SEQUENCE [LARGE SCALE GENOMIC DNA]</scope>
    <source>
        <strain evidence="7 8">J2-31</strain>
    </source>
</reference>
<comment type="subcellular location">
    <subcellularLocation>
        <location evidence="1">Cytoplasm</location>
    </subcellularLocation>
</comment>
<gene>
    <name evidence="7" type="ORF">VCR31J2_80023</name>
</gene>
<evidence type="ECO:0000256" key="2">
    <source>
        <dbReference type="ARBA" id="ARBA00007183"/>
    </source>
</evidence>
<sequence length="59" mass="6823">MNFKSKCMVDDKDVGIAFNLSSKANKTLTLSAKRAERAKKREGKLRLEDHLKRFPNWSL</sequence>
<protein>
    <recommendedName>
        <fullName evidence="3">Relaxosome protein TraY</fullName>
    </recommendedName>
</protein>
<dbReference type="GO" id="GO:0003677">
    <property type="term" value="F:DNA binding"/>
    <property type="evidence" value="ECO:0007669"/>
    <property type="project" value="UniProtKB-KW"/>
</dbReference>
<dbReference type="EMBL" id="CCKJ01000234">
    <property type="protein sequence ID" value="CDU00169.1"/>
    <property type="molecule type" value="Genomic_DNA"/>
</dbReference>
<name>A0AA86XRE9_9VIBR</name>
<keyword evidence="6" id="KW-0238">DNA-binding</keyword>
<evidence type="ECO:0000256" key="5">
    <source>
        <dbReference type="ARBA" id="ARBA00022971"/>
    </source>
</evidence>
<dbReference type="AlphaFoldDB" id="A0AA86XRE9"/>
<evidence type="ECO:0000256" key="4">
    <source>
        <dbReference type="ARBA" id="ARBA00022490"/>
    </source>
</evidence>
<keyword evidence="8" id="KW-1185">Reference proteome</keyword>
<organism evidence="7 8">
    <name type="scientific">Vibrio coralliirubri</name>
    <dbReference type="NCBI Taxonomy" id="1516159"/>
    <lineage>
        <taxon>Bacteria</taxon>
        <taxon>Pseudomonadati</taxon>
        <taxon>Pseudomonadota</taxon>
        <taxon>Gammaproteobacteria</taxon>
        <taxon>Vibrionales</taxon>
        <taxon>Vibrionaceae</taxon>
        <taxon>Vibrio</taxon>
    </lineage>
</organism>
<dbReference type="Pfam" id="PF05509">
    <property type="entry name" value="TraY"/>
    <property type="match status" value="1"/>
</dbReference>
<comment type="similarity">
    <text evidence="2">Belongs to the TraY family.</text>
</comment>
<evidence type="ECO:0000256" key="6">
    <source>
        <dbReference type="ARBA" id="ARBA00023125"/>
    </source>
</evidence>
<dbReference type="InterPro" id="IPR008876">
    <property type="entry name" value="TraY"/>
</dbReference>
<dbReference type="Proteomes" id="UP000041625">
    <property type="component" value="Unassembled WGS sequence"/>
</dbReference>
<keyword evidence="5" id="KW-0184">Conjugation</keyword>
<proteinExistence type="inferred from homology"/>
<evidence type="ECO:0000256" key="1">
    <source>
        <dbReference type="ARBA" id="ARBA00004496"/>
    </source>
</evidence>
<evidence type="ECO:0000256" key="3">
    <source>
        <dbReference type="ARBA" id="ARBA00020541"/>
    </source>
</evidence>